<dbReference type="Pfam" id="PF02653">
    <property type="entry name" value="BPD_transp_2"/>
    <property type="match status" value="1"/>
</dbReference>
<dbReference type="GO" id="GO:0022857">
    <property type="term" value="F:transmembrane transporter activity"/>
    <property type="evidence" value="ECO:0007669"/>
    <property type="project" value="InterPro"/>
</dbReference>
<feature type="transmembrane region" description="Helical" evidence="6">
    <location>
        <begin position="136"/>
        <end position="156"/>
    </location>
</feature>
<organism evidence="7 8">
    <name type="scientific">Paratissierella segnis</name>
    <dbReference type="NCBI Taxonomy" id="2763679"/>
    <lineage>
        <taxon>Bacteria</taxon>
        <taxon>Bacillati</taxon>
        <taxon>Bacillota</taxon>
        <taxon>Tissierellia</taxon>
        <taxon>Tissierellales</taxon>
        <taxon>Tissierellaceae</taxon>
        <taxon>Paratissierella</taxon>
    </lineage>
</organism>
<keyword evidence="3 6" id="KW-0812">Transmembrane</keyword>
<evidence type="ECO:0000256" key="4">
    <source>
        <dbReference type="ARBA" id="ARBA00022989"/>
    </source>
</evidence>
<keyword evidence="5 6" id="KW-0472">Membrane</keyword>
<feature type="transmembrane region" description="Helical" evidence="6">
    <location>
        <begin position="37"/>
        <end position="54"/>
    </location>
</feature>
<dbReference type="Proteomes" id="UP000601171">
    <property type="component" value="Unassembled WGS sequence"/>
</dbReference>
<accession>A0A926ETJ6</accession>
<evidence type="ECO:0000313" key="8">
    <source>
        <dbReference type="Proteomes" id="UP000601171"/>
    </source>
</evidence>
<keyword evidence="4 6" id="KW-1133">Transmembrane helix</keyword>
<feature type="transmembrane region" description="Helical" evidence="6">
    <location>
        <begin position="323"/>
        <end position="341"/>
    </location>
</feature>
<reference evidence="7" key="1">
    <citation type="submission" date="2020-08" db="EMBL/GenBank/DDBJ databases">
        <title>Genome public.</title>
        <authorList>
            <person name="Liu C."/>
            <person name="Sun Q."/>
        </authorList>
    </citation>
    <scope>NUCLEOTIDE SEQUENCE</scope>
    <source>
        <strain evidence="7">BX21</strain>
    </source>
</reference>
<keyword evidence="2" id="KW-1003">Cell membrane</keyword>
<proteinExistence type="predicted"/>
<evidence type="ECO:0000256" key="1">
    <source>
        <dbReference type="ARBA" id="ARBA00004651"/>
    </source>
</evidence>
<sequence length="348" mass="36604">MGEHFLKEEGKKVTDTVNKLKPKEDISHKLGTSAKKAMLSGAALVLLFTVFALLKPKLFLARSNLINIAQQVVTYSIIGFGLTFCLVCGGTDLSAGSSMALSGIIVTTLLIRGVPLVFSILTALIFGILMGIFNGFSIEVLGVVPFVATLGTQWIFRGLANVLVDGKPIYTNTIPSESVQKAFYVLGGGRMSSGLPYSVIITLVYGLILFVVLSKTRIGRQIYACGSNLEAAKLSGINAVGTRMFAYCVSGFSAAICGILVTSRISSAQPMAGQGYELEAIAASVLGGVSINGGEGSIGNTIIGALMMGIMRNGLNLMGVSSFWQQVVVGIILVGAVAMEARRNMKNK</sequence>
<feature type="transmembrane region" description="Helical" evidence="6">
    <location>
        <begin position="244"/>
        <end position="265"/>
    </location>
</feature>
<evidence type="ECO:0000256" key="2">
    <source>
        <dbReference type="ARBA" id="ARBA00022475"/>
    </source>
</evidence>
<dbReference type="CDD" id="cd06579">
    <property type="entry name" value="TM_PBP1_transp_AraH_like"/>
    <property type="match status" value="1"/>
</dbReference>
<comment type="subcellular location">
    <subcellularLocation>
        <location evidence="1">Cell membrane</location>
        <topology evidence="1">Multi-pass membrane protein</topology>
    </subcellularLocation>
</comment>
<gene>
    <name evidence="7" type="ORF">H8707_03955</name>
</gene>
<keyword evidence="8" id="KW-1185">Reference proteome</keyword>
<dbReference type="EMBL" id="JACRTG010000011">
    <property type="protein sequence ID" value="MBC8587391.1"/>
    <property type="molecule type" value="Genomic_DNA"/>
</dbReference>
<dbReference type="InterPro" id="IPR001851">
    <property type="entry name" value="ABC_transp_permease"/>
</dbReference>
<evidence type="ECO:0000256" key="6">
    <source>
        <dbReference type="SAM" id="Phobius"/>
    </source>
</evidence>
<dbReference type="PANTHER" id="PTHR32196">
    <property type="entry name" value="ABC TRANSPORTER PERMEASE PROTEIN YPHD-RELATED-RELATED"/>
    <property type="match status" value="1"/>
</dbReference>
<comment type="caution">
    <text evidence="7">The sequence shown here is derived from an EMBL/GenBank/DDBJ whole genome shotgun (WGS) entry which is preliminary data.</text>
</comment>
<feature type="transmembrane region" description="Helical" evidence="6">
    <location>
        <begin position="194"/>
        <end position="213"/>
    </location>
</feature>
<evidence type="ECO:0000313" key="7">
    <source>
        <dbReference type="EMBL" id="MBC8587391.1"/>
    </source>
</evidence>
<dbReference type="GO" id="GO:0005886">
    <property type="term" value="C:plasma membrane"/>
    <property type="evidence" value="ECO:0007669"/>
    <property type="project" value="UniProtKB-SubCell"/>
</dbReference>
<name>A0A926ETJ6_9FIRM</name>
<feature type="transmembrane region" description="Helical" evidence="6">
    <location>
        <begin position="101"/>
        <end position="129"/>
    </location>
</feature>
<protein>
    <submittedName>
        <fullName evidence="7">ABC transporter permease</fullName>
    </submittedName>
</protein>
<feature type="transmembrane region" description="Helical" evidence="6">
    <location>
        <begin position="75"/>
        <end position="95"/>
    </location>
</feature>
<dbReference type="AlphaFoldDB" id="A0A926ETJ6"/>
<evidence type="ECO:0000256" key="3">
    <source>
        <dbReference type="ARBA" id="ARBA00022692"/>
    </source>
</evidence>
<evidence type="ECO:0000256" key="5">
    <source>
        <dbReference type="ARBA" id="ARBA00023136"/>
    </source>
</evidence>